<feature type="domain" description="RNA polymerase sigma factor 70 region 4 type 2" evidence="6">
    <location>
        <begin position="109"/>
        <end position="161"/>
    </location>
</feature>
<evidence type="ECO:0000256" key="3">
    <source>
        <dbReference type="ARBA" id="ARBA00023082"/>
    </source>
</evidence>
<dbReference type="InterPro" id="IPR013324">
    <property type="entry name" value="RNA_pol_sigma_r3/r4-like"/>
</dbReference>
<evidence type="ECO:0000256" key="1">
    <source>
        <dbReference type="ARBA" id="ARBA00010641"/>
    </source>
</evidence>
<evidence type="ECO:0000259" key="5">
    <source>
        <dbReference type="Pfam" id="PF04542"/>
    </source>
</evidence>
<dbReference type="InterPro" id="IPR014284">
    <property type="entry name" value="RNA_pol_sigma-70_dom"/>
</dbReference>
<accession>A0A4V2KDF8</accession>
<comment type="caution">
    <text evidence="7">The sequence shown here is derived from an EMBL/GenBank/DDBJ whole genome shotgun (WGS) entry which is preliminary data.</text>
</comment>
<dbReference type="Gene3D" id="1.10.1740.10">
    <property type="match status" value="1"/>
</dbReference>
<evidence type="ECO:0000259" key="6">
    <source>
        <dbReference type="Pfam" id="PF08281"/>
    </source>
</evidence>
<sequence length="166" mass="19048">MGSDPLGQLYREHNGWLNRWLYLRLGCRSQAADVAQDAFLRILRQQRREGSLPPLQEPRAYLATIGRRLVYDYFRRQSLEQAYLDSLALLPEAHAISAEEQLAMREALFELDALLDSLKPVVREVFLLSQLEGLTYAQIAGRKGISERTVKRYMASAFEACILFVD</sequence>
<dbReference type="InterPro" id="IPR007627">
    <property type="entry name" value="RNA_pol_sigma70_r2"/>
</dbReference>
<keyword evidence="2" id="KW-0805">Transcription regulation</keyword>
<dbReference type="GO" id="GO:0003677">
    <property type="term" value="F:DNA binding"/>
    <property type="evidence" value="ECO:0007669"/>
    <property type="project" value="InterPro"/>
</dbReference>
<dbReference type="NCBIfam" id="TIGR02937">
    <property type="entry name" value="sigma70-ECF"/>
    <property type="match status" value="1"/>
</dbReference>
<evidence type="ECO:0000256" key="2">
    <source>
        <dbReference type="ARBA" id="ARBA00023015"/>
    </source>
</evidence>
<dbReference type="PANTHER" id="PTHR43133:SF63">
    <property type="entry name" value="RNA POLYMERASE SIGMA FACTOR FECI-RELATED"/>
    <property type="match status" value="1"/>
</dbReference>
<dbReference type="Gene3D" id="1.10.10.10">
    <property type="entry name" value="Winged helix-like DNA-binding domain superfamily/Winged helix DNA-binding domain"/>
    <property type="match status" value="1"/>
</dbReference>
<dbReference type="OrthoDB" id="9797134at2"/>
<dbReference type="InterPro" id="IPR039425">
    <property type="entry name" value="RNA_pol_sigma-70-like"/>
</dbReference>
<keyword evidence="3" id="KW-0731">Sigma factor</keyword>
<dbReference type="GO" id="GO:0016987">
    <property type="term" value="F:sigma factor activity"/>
    <property type="evidence" value="ECO:0007669"/>
    <property type="project" value="UniProtKB-KW"/>
</dbReference>
<evidence type="ECO:0000313" key="7">
    <source>
        <dbReference type="EMBL" id="TBU99197.1"/>
    </source>
</evidence>
<dbReference type="AlphaFoldDB" id="A0A4V2KDF8"/>
<protein>
    <submittedName>
        <fullName evidence="7">RNA polymerase subunit sigma</fullName>
    </submittedName>
</protein>
<dbReference type="GO" id="GO:0006352">
    <property type="term" value="P:DNA-templated transcription initiation"/>
    <property type="evidence" value="ECO:0007669"/>
    <property type="project" value="InterPro"/>
</dbReference>
<proteinExistence type="inferred from homology"/>
<dbReference type="Pfam" id="PF08281">
    <property type="entry name" value="Sigma70_r4_2"/>
    <property type="match status" value="1"/>
</dbReference>
<dbReference type="InterPro" id="IPR036388">
    <property type="entry name" value="WH-like_DNA-bd_sf"/>
</dbReference>
<dbReference type="Pfam" id="PF04542">
    <property type="entry name" value="Sigma70_r2"/>
    <property type="match status" value="1"/>
</dbReference>
<feature type="domain" description="RNA polymerase sigma-70 region 2" evidence="5">
    <location>
        <begin position="9"/>
        <end position="78"/>
    </location>
</feature>
<comment type="similarity">
    <text evidence="1">Belongs to the sigma-70 factor family. ECF subfamily.</text>
</comment>
<dbReference type="EMBL" id="QJUP01000002">
    <property type="protein sequence ID" value="TBU99197.1"/>
    <property type="molecule type" value="Genomic_DNA"/>
</dbReference>
<dbReference type="InterPro" id="IPR013325">
    <property type="entry name" value="RNA_pol_sigma_r2"/>
</dbReference>
<name>A0A4V2KDF8_9GAMM</name>
<dbReference type="PANTHER" id="PTHR43133">
    <property type="entry name" value="RNA POLYMERASE ECF-TYPE SIGMA FACTO"/>
    <property type="match status" value="1"/>
</dbReference>
<reference evidence="7 8" key="1">
    <citation type="submission" date="2018-06" db="EMBL/GenBank/DDBJ databases">
        <title>Three novel Pseudomonas species isolated from symptomatic oak.</title>
        <authorList>
            <person name="Bueno-Gonzalez V."/>
            <person name="Brady C."/>
        </authorList>
    </citation>
    <scope>NUCLEOTIDE SEQUENCE [LARGE SCALE GENOMIC DNA]</scope>
    <source>
        <strain evidence="7 8">P17C</strain>
    </source>
</reference>
<dbReference type="Proteomes" id="UP000292639">
    <property type="component" value="Unassembled WGS sequence"/>
</dbReference>
<keyword evidence="8" id="KW-1185">Reference proteome</keyword>
<dbReference type="RefSeq" id="WP_131182925.1">
    <property type="nucleotide sequence ID" value="NZ_QJUO01000001.1"/>
</dbReference>
<dbReference type="SUPFAM" id="SSF88946">
    <property type="entry name" value="Sigma2 domain of RNA polymerase sigma factors"/>
    <property type="match status" value="1"/>
</dbReference>
<keyword evidence="4" id="KW-0804">Transcription</keyword>
<evidence type="ECO:0000256" key="4">
    <source>
        <dbReference type="ARBA" id="ARBA00023163"/>
    </source>
</evidence>
<dbReference type="SUPFAM" id="SSF88659">
    <property type="entry name" value="Sigma3 and sigma4 domains of RNA polymerase sigma factors"/>
    <property type="match status" value="1"/>
</dbReference>
<gene>
    <name evidence="7" type="ORF">DNJ96_02495</name>
</gene>
<dbReference type="InterPro" id="IPR013249">
    <property type="entry name" value="RNA_pol_sigma70_r4_t2"/>
</dbReference>
<evidence type="ECO:0000313" key="8">
    <source>
        <dbReference type="Proteomes" id="UP000292639"/>
    </source>
</evidence>
<organism evidence="7 8">
    <name type="scientific">Stutzerimonas kirkiae</name>
    <dbReference type="NCBI Taxonomy" id="2211392"/>
    <lineage>
        <taxon>Bacteria</taxon>
        <taxon>Pseudomonadati</taxon>
        <taxon>Pseudomonadota</taxon>
        <taxon>Gammaproteobacteria</taxon>
        <taxon>Pseudomonadales</taxon>
        <taxon>Pseudomonadaceae</taxon>
        <taxon>Stutzerimonas</taxon>
    </lineage>
</organism>